<evidence type="ECO:0000256" key="2">
    <source>
        <dbReference type="ARBA" id="ARBA00022741"/>
    </source>
</evidence>
<dbReference type="STRING" id="341036.SAMN05660649_02889"/>
<dbReference type="RefSeq" id="WP_092472084.1">
    <property type="nucleotide sequence ID" value="NZ_FOOX01000010.1"/>
</dbReference>
<dbReference type="GO" id="GO:0005524">
    <property type="term" value="F:ATP binding"/>
    <property type="evidence" value="ECO:0007669"/>
    <property type="project" value="UniProtKB-KW"/>
</dbReference>
<dbReference type="InterPro" id="IPR017871">
    <property type="entry name" value="ABC_transporter-like_CS"/>
</dbReference>
<evidence type="ECO:0000259" key="4">
    <source>
        <dbReference type="PROSITE" id="PS50893"/>
    </source>
</evidence>
<keyword evidence="6" id="KW-1185">Reference proteome</keyword>
<dbReference type="PROSITE" id="PS50893">
    <property type="entry name" value="ABC_TRANSPORTER_2"/>
    <property type="match status" value="1"/>
</dbReference>
<dbReference type="PANTHER" id="PTHR42781:SF4">
    <property type="entry name" value="SPERMIDINE_PUTRESCINE IMPORT ATP-BINDING PROTEIN POTA"/>
    <property type="match status" value="1"/>
</dbReference>
<dbReference type="EMBL" id="FOOX01000010">
    <property type="protein sequence ID" value="SFG83989.1"/>
    <property type="molecule type" value="Genomic_DNA"/>
</dbReference>
<dbReference type="InterPro" id="IPR027417">
    <property type="entry name" value="P-loop_NTPase"/>
</dbReference>
<accession>A0A1I2V6A9</accession>
<dbReference type="Proteomes" id="UP000199337">
    <property type="component" value="Unassembled WGS sequence"/>
</dbReference>
<dbReference type="PANTHER" id="PTHR42781">
    <property type="entry name" value="SPERMIDINE/PUTRESCINE IMPORT ATP-BINDING PROTEIN POTA"/>
    <property type="match status" value="1"/>
</dbReference>
<reference evidence="6" key="1">
    <citation type="submission" date="2016-10" db="EMBL/GenBank/DDBJ databases">
        <authorList>
            <person name="Varghese N."/>
            <person name="Submissions S."/>
        </authorList>
    </citation>
    <scope>NUCLEOTIDE SEQUENCE [LARGE SCALE GENOMIC DNA]</scope>
    <source>
        <strain evidence="6">DSM 17038</strain>
    </source>
</reference>
<dbReference type="SUPFAM" id="SSF52540">
    <property type="entry name" value="P-loop containing nucleoside triphosphate hydrolases"/>
    <property type="match status" value="1"/>
</dbReference>
<gene>
    <name evidence="5" type="ORF">SAMN05660649_02889</name>
</gene>
<dbReference type="Gene3D" id="3.40.50.300">
    <property type="entry name" value="P-loop containing nucleotide triphosphate hydrolases"/>
    <property type="match status" value="1"/>
</dbReference>
<evidence type="ECO:0000313" key="5">
    <source>
        <dbReference type="EMBL" id="SFG83989.1"/>
    </source>
</evidence>
<protein>
    <submittedName>
        <fullName evidence="5">Tungstate transport system ATP-binding protein</fullName>
    </submittedName>
</protein>
<keyword evidence="1" id="KW-0813">Transport</keyword>
<sequence>MISVENLELVKEKRTILQIEKFELKQGKTQAIIGPNGAGKSTFLKVMALLEQPTRGKVFFAGREVTKKNMIAFRRRMAVVFQEPLLLNTTVFNNVALGLKLRGIRGDKLTQRVDHWLERLNISDLRDRKPVYLSGGEAQRVSLARAFALEPEVVFLDEPFSALDFPTRINLLEDLGHLLGNSGVTAMFVTHDFNEIPYLTNDVVVIDRGKLVFEGLLKKLLAEGVQNDTVQHLLSPFKKFNQIRLF</sequence>
<organism evidence="5 6">
    <name type="scientific">Desulfotruncus arcticus DSM 17038</name>
    <dbReference type="NCBI Taxonomy" id="1121424"/>
    <lineage>
        <taxon>Bacteria</taxon>
        <taxon>Bacillati</taxon>
        <taxon>Bacillota</taxon>
        <taxon>Clostridia</taxon>
        <taxon>Eubacteriales</taxon>
        <taxon>Desulfallaceae</taxon>
        <taxon>Desulfotruncus</taxon>
    </lineage>
</organism>
<keyword evidence="2" id="KW-0547">Nucleotide-binding</keyword>
<evidence type="ECO:0000256" key="1">
    <source>
        <dbReference type="ARBA" id="ARBA00022448"/>
    </source>
</evidence>
<evidence type="ECO:0000256" key="3">
    <source>
        <dbReference type="ARBA" id="ARBA00022840"/>
    </source>
</evidence>
<keyword evidence="3 5" id="KW-0067">ATP-binding</keyword>
<name>A0A1I2V6A9_9FIRM</name>
<dbReference type="SMART" id="SM00382">
    <property type="entry name" value="AAA"/>
    <property type="match status" value="1"/>
</dbReference>
<dbReference type="OrthoDB" id="9780431at2"/>
<proteinExistence type="predicted"/>
<dbReference type="AlphaFoldDB" id="A0A1I2V6A9"/>
<dbReference type="PROSITE" id="PS00211">
    <property type="entry name" value="ABC_TRANSPORTER_1"/>
    <property type="match status" value="1"/>
</dbReference>
<dbReference type="InterPro" id="IPR050093">
    <property type="entry name" value="ABC_SmlMolc_Importer"/>
</dbReference>
<dbReference type="InterPro" id="IPR003439">
    <property type="entry name" value="ABC_transporter-like_ATP-bd"/>
</dbReference>
<dbReference type="GO" id="GO:0016887">
    <property type="term" value="F:ATP hydrolysis activity"/>
    <property type="evidence" value="ECO:0007669"/>
    <property type="project" value="InterPro"/>
</dbReference>
<dbReference type="InterPro" id="IPR003593">
    <property type="entry name" value="AAA+_ATPase"/>
</dbReference>
<evidence type="ECO:0000313" key="6">
    <source>
        <dbReference type="Proteomes" id="UP000199337"/>
    </source>
</evidence>
<dbReference type="Pfam" id="PF00005">
    <property type="entry name" value="ABC_tran"/>
    <property type="match status" value="1"/>
</dbReference>
<feature type="domain" description="ABC transporter" evidence="4">
    <location>
        <begin position="2"/>
        <end position="233"/>
    </location>
</feature>